<dbReference type="eggNOG" id="COG4704">
    <property type="taxonomic scope" value="Bacteria"/>
</dbReference>
<dbReference type="AlphaFoldDB" id="H6L873"/>
<accession>H6L873</accession>
<feature type="signal peptide" evidence="1">
    <location>
        <begin position="1"/>
        <end position="21"/>
    </location>
</feature>
<keyword evidence="1" id="KW-0732">Signal</keyword>
<gene>
    <name evidence="2" type="ordered locus">SGRA_2673</name>
</gene>
<organism evidence="2 3">
    <name type="scientific">Saprospira grandis (strain Lewin)</name>
    <dbReference type="NCBI Taxonomy" id="984262"/>
    <lineage>
        <taxon>Bacteria</taxon>
        <taxon>Pseudomonadati</taxon>
        <taxon>Bacteroidota</taxon>
        <taxon>Saprospiria</taxon>
        <taxon>Saprospirales</taxon>
        <taxon>Saprospiraceae</taxon>
        <taxon>Saprospira</taxon>
    </lineage>
</organism>
<reference evidence="2 3" key="1">
    <citation type="journal article" date="2012" name="Stand. Genomic Sci.">
        <title>Complete genome sequencing and analysis of Saprospira grandis str. Lewin, a predatory marine bacterium.</title>
        <authorList>
            <person name="Saw J.H."/>
            <person name="Yuryev A."/>
            <person name="Kanbe M."/>
            <person name="Hou S."/>
            <person name="Young A.G."/>
            <person name="Aizawa S."/>
            <person name="Alam M."/>
        </authorList>
    </citation>
    <scope>NUCLEOTIDE SEQUENCE [LARGE SCALE GENOMIC DNA]</scope>
    <source>
        <strain evidence="2 3">Lewin</strain>
    </source>
</reference>
<dbReference type="HOGENOM" id="CLU_125018_1_0_10"/>
<evidence type="ECO:0008006" key="4">
    <source>
        <dbReference type="Google" id="ProtNLM"/>
    </source>
</evidence>
<keyword evidence="3" id="KW-1185">Reference proteome</keyword>
<protein>
    <recommendedName>
        <fullName evidence="4">DUF2141 domain-containing protein</fullName>
    </recommendedName>
</protein>
<evidence type="ECO:0000256" key="1">
    <source>
        <dbReference type="SAM" id="SignalP"/>
    </source>
</evidence>
<dbReference type="KEGG" id="sgn:SGRA_2673"/>
<dbReference type="OrthoDB" id="9788332at2"/>
<dbReference type="InterPro" id="IPR018673">
    <property type="entry name" value="DUF2141"/>
</dbReference>
<dbReference type="Proteomes" id="UP000007519">
    <property type="component" value="Chromosome"/>
</dbReference>
<dbReference type="EMBL" id="CP002831">
    <property type="protein sequence ID" value="AFC25401.1"/>
    <property type="molecule type" value="Genomic_DNA"/>
</dbReference>
<dbReference type="Pfam" id="PF09912">
    <property type="entry name" value="DUF2141"/>
    <property type="match status" value="1"/>
</dbReference>
<evidence type="ECO:0000313" key="2">
    <source>
        <dbReference type="EMBL" id="AFC25401.1"/>
    </source>
</evidence>
<feature type="chain" id="PRO_5003604947" description="DUF2141 domain-containing protein" evidence="1">
    <location>
        <begin position="22"/>
        <end position="143"/>
    </location>
</feature>
<evidence type="ECO:0000313" key="3">
    <source>
        <dbReference type="Proteomes" id="UP000007519"/>
    </source>
</evidence>
<sequence length="143" mass="16110">MFPPFLLVFALFFLCFSPISAQQLIIQLESAKKVEGQIYYALYNSVQSFQKEELALKKAVVPLQNLPLRIDLGQLPPGQYALAFFQDLNGNGRLDLNFFGIPTEPYGFSNDPKILAGPPSFKAASFSLKPKENKLIRIRLKNQ</sequence>
<name>H6L873_SAPGL</name>
<proteinExistence type="predicted"/>